<evidence type="ECO:0000313" key="4">
    <source>
        <dbReference type="RefSeq" id="XP_020832556.1"/>
    </source>
</evidence>
<evidence type="ECO:0000313" key="3">
    <source>
        <dbReference type="Proteomes" id="UP000515140"/>
    </source>
</evidence>
<dbReference type="InterPro" id="IPR029181">
    <property type="entry name" value="Barttin"/>
</dbReference>
<dbReference type="Proteomes" id="UP000515140">
    <property type="component" value="Unplaced"/>
</dbReference>
<dbReference type="FunCoup" id="A0A6P5JMY8">
    <property type="interactions" value="17"/>
</dbReference>
<accession>A0A6P5JMY8</accession>
<feature type="transmembrane region" description="Helical" evidence="2">
    <location>
        <begin position="6"/>
        <end position="26"/>
    </location>
</feature>
<feature type="compositionally biased region" description="Polar residues" evidence="1">
    <location>
        <begin position="171"/>
        <end position="184"/>
    </location>
</feature>
<keyword evidence="2" id="KW-0472">Membrane</keyword>
<feature type="region of interest" description="Disordered" evidence="1">
    <location>
        <begin position="164"/>
        <end position="315"/>
    </location>
</feature>
<keyword evidence="3" id="KW-1185">Reference proteome</keyword>
<proteinExistence type="predicted"/>
<protein>
    <submittedName>
        <fullName evidence="4">Barttin</fullName>
    </submittedName>
</protein>
<dbReference type="GO" id="GO:0006821">
    <property type="term" value="P:chloride transport"/>
    <property type="evidence" value="ECO:0007669"/>
    <property type="project" value="InterPro"/>
</dbReference>
<dbReference type="CTD" id="7809"/>
<dbReference type="GO" id="GO:0017081">
    <property type="term" value="F:chloride channel regulator activity"/>
    <property type="evidence" value="ECO:0007669"/>
    <property type="project" value="TreeGrafter"/>
</dbReference>
<gene>
    <name evidence="4" type="primary">BSND</name>
</gene>
<evidence type="ECO:0000256" key="2">
    <source>
        <dbReference type="SAM" id="Phobius"/>
    </source>
</evidence>
<feature type="transmembrane region" description="Helical" evidence="2">
    <location>
        <begin position="33"/>
        <end position="53"/>
    </location>
</feature>
<keyword evidence="2" id="KW-0812">Transmembrane</keyword>
<feature type="region of interest" description="Disordered" evidence="1">
    <location>
        <begin position="80"/>
        <end position="107"/>
    </location>
</feature>
<dbReference type="InParanoid" id="A0A6P5JMY8"/>
<dbReference type="Pfam" id="PF15462">
    <property type="entry name" value="Barttin"/>
    <property type="match status" value="1"/>
</dbReference>
<dbReference type="GO" id="GO:0016323">
    <property type="term" value="C:basolateral plasma membrane"/>
    <property type="evidence" value="ECO:0007669"/>
    <property type="project" value="TreeGrafter"/>
</dbReference>
<dbReference type="GeneID" id="110201319"/>
<dbReference type="RefSeq" id="XP_020832556.1">
    <property type="nucleotide sequence ID" value="XM_020976897.1"/>
</dbReference>
<dbReference type="PANTHER" id="PTHR28399:SF1">
    <property type="entry name" value="BARTTIN"/>
    <property type="match status" value="1"/>
</dbReference>
<dbReference type="PANTHER" id="PTHR28399">
    <property type="entry name" value="BARTTIN"/>
    <property type="match status" value="1"/>
</dbReference>
<keyword evidence="2" id="KW-1133">Transmembrane helix</keyword>
<feature type="compositionally biased region" description="Acidic residues" evidence="1">
    <location>
        <begin position="287"/>
        <end position="305"/>
    </location>
</feature>
<evidence type="ECO:0000256" key="1">
    <source>
        <dbReference type="SAM" id="MobiDB-lite"/>
    </source>
</evidence>
<reference evidence="4" key="1">
    <citation type="submission" date="2025-08" db="UniProtKB">
        <authorList>
            <consortium name="RefSeq"/>
        </authorList>
    </citation>
    <scope>IDENTIFICATION</scope>
    <source>
        <tissue evidence="4">Spleen</tissue>
    </source>
</reference>
<name>A0A6P5JMY8_PHACI</name>
<dbReference type="AlphaFoldDB" id="A0A6P5JMY8"/>
<dbReference type="KEGG" id="pcw:110201319"/>
<sequence length="327" mass="35085">MAEDKTFRYGFIILGLFLLAVGMFIMTVERPQVYITFCVVGGVMLITGVVWSMCQCYPKIAFVPADTDFESFLSPKALGTSESGIPEKKSSQPPYSRLEEDEASVQSPADYRHIQMKVFGPREDQGVLSAQSLPQSDLHSGGEGRGPHSEPFMETTVVVHRSPDVGEAESHQGQPEASQMTGPQITAAPLASFKDELDSSGSSSSSSKNPCPPEGEEPWSQKADSQPDRYPDFVLIDSTGGDEDSPSPSPGPSPRPGQGVSPDFWPGPRLGPASVKEAASEGGLPDPVEESEAAPEEPKEEEEDLYYGLKDGPGGALEVEELFEPDS</sequence>
<organism evidence="3 4">
    <name type="scientific">Phascolarctos cinereus</name>
    <name type="common">Koala</name>
    <dbReference type="NCBI Taxonomy" id="38626"/>
    <lineage>
        <taxon>Eukaryota</taxon>
        <taxon>Metazoa</taxon>
        <taxon>Chordata</taxon>
        <taxon>Craniata</taxon>
        <taxon>Vertebrata</taxon>
        <taxon>Euteleostomi</taxon>
        <taxon>Mammalia</taxon>
        <taxon>Metatheria</taxon>
        <taxon>Diprotodontia</taxon>
        <taxon>Phascolarctidae</taxon>
        <taxon>Phascolarctos</taxon>
    </lineage>
</organism>